<proteinExistence type="predicted"/>
<gene>
    <name evidence="1" type="ORF">ACFOU2_15690</name>
</gene>
<keyword evidence="2" id="KW-1185">Reference proteome</keyword>
<dbReference type="EMBL" id="JBHRZT010000067">
    <property type="protein sequence ID" value="MFC3884828.1"/>
    <property type="molecule type" value="Genomic_DNA"/>
</dbReference>
<reference evidence="2" key="1">
    <citation type="journal article" date="2019" name="Int. J. Syst. Evol. Microbiol.">
        <title>The Global Catalogue of Microorganisms (GCM) 10K type strain sequencing project: providing services to taxonomists for standard genome sequencing and annotation.</title>
        <authorList>
            <consortium name="The Broad Institute Genomics Platform"/>
            <consortium name="The Broad Institute Genome Sequencing Center for Infectious Disease"/>
            <person name="Wu L."/>
            <person name="Ma J."/>
        </authorList>
    </citation>
    <scope>NUCLEOTIDE SEQUENCE [LARGE SCALE GENOMIC DNA]</scope>
    <source>
        <strain evidence="2">CCUG 61889</strain>
    </source>
</reference>
<sequence>MSHPLGPSTEAIYEAAVQAKIPVERMGDDSLLRLGTGSKQKFVQATITSQISNLAVENACDKQLTKVLLQSCGVPVPKGATASSVACLYFAINYFV</sequence>
<dbReference type="Proteomes" id="UP001595752">
    <property type="component" value="Unassembled WGS sequence"/>
</dbReference>
<protein>
    <submittedName>
        <fullName evidence="1">Uncharacterized protein</fullName>
    </submittedName>
</protein>
<evidence type="ECO:0000313" key="1">
    <source>
        <dbReference type="EMBL" id="MFC3884828.1"/>
    </source>
</evidence>
<name>A0ABV8B3V0_9BACI</name>
<comment type="caution">
    <text evidence="1">The sequence shown here is derived from an EMBL/GenBank/DDBJ whole genome shotgun (WGS) entry which is preliminary data.</text>
</comment>
<organism evidence="1 2">
    <name type="scientific">Bacillus songklensis</name>
    <dbReference type="NCBI Taxonomy" id="1069116"/>
    <lineage>
        <taxon>Bacteria</taxon>
        <taxon>Bacillati</taxon>
        <taxon>Bacillota</taxon>
        <taxon>Bacilli</taxon>
        <taxon>Bacillales</taxon>
        <taxon>Bacillaceae</taxon>
        <taxon>Bacillus</taxon>
    </lineage>
</organism>
<accession>A0ABV8B3V0</accession>
<evidence type="ECO:0000313" key="2">
    <source>
        <dbReference type="Proteomes" id="UP001595752"/>
    </source>
</evidence>